<keyword evidence="6 8" id="KW-1133">Transmembrane helix</keyword>
<comment type="subcellular location">
    <subcellularLocation>
        <location evidence="1">Cell membrane</location>
        <topology evidence="1">Multi-pass membrane protein</topology>
    </subcellularLocation>
</comment>
<evidence type="ECO:0000256" key="6">
    <source>
        <dbReference type="ARBA" id="ARBA00022989"/>
    </source>
</evidence>
<evidence type="ECO:0000256" key="4">
    <source>
        <dbReference type="ARBA" id="ARBA00022679"/>
    </source>
</evidence>
<evidence type="ECO:0000313" key="12">
    <source>
        <dbReference type="Proteomes" id="UP001156664"/>
    </source>
</evidence>
<dbReference type="PANTHER" id="PTHR33908:SF3">
    <property type="entry name" value="UNDECAPRENYL PHOSPHATE-ALPHA-4-AMINO-4-DEOXY-L-ARABINOSE ARABINOSYL TRANSFERASE"/>
    <property type="match status" value="1"/>
</dbReference>
<feature type="transmembrane region" description="Helical" evidence="8">
    <location>
        <begin position="129"/>
        <end position="148"/>
    </location>
</feature>
<sequence length="565" mass="63429">MGYFGGFAIRQKTGDALNKDSAAFKLEPIHWALIAVFTLVWFVSLDVRALITPDEGRYATLSLFMAKTGDWITPRLNGILYFEKPIMQYWMGAMAFNVLGVNEFAARFWPGLTGFATVFLTGWFATRLWNARIGFYAFCVAGSSLFILGNSHFLTLDMGLTFFLTLALGAFLLAQTAESQAWRTRFNWLAWAAISGAMLSKGLVALVIPGMSAIIYMVIKRDWTLLARMNMVSGLLIFALLAGPWFVVVSLRNPGFADFFFIHEHFQRFLTDEARREGPIWYFLPMLIAGMLPWTTWLPGLFKASAAPASKRFDSRLFLIIWSVFTLVFFSVSKSKLPSYILPMFPALAMLVAARIERMSARDWCWNLVLPGALWAVSIPLFLLSTRIAERSKNSYDVVHYALNLVSVGGLLGFIGVLLSARYALKGDRPKAVLTLAMGGFLAITLLLAGHERYGHEKSAVDIAPLFKKDLAADAPVFSVAYYDQTLPYYLGRTVTLVNYSDEFSFGLQHEPEKGMTLDQFKQKWATLNQGGALMLKYTYEQLQKEGVAMKPVYEDSYRVAVIKP</sequence>
<feature type="transmembrane region" description="Helical" evidence="8">
    <location>
        <begin position="160"/>
        <end position="177"/>
    </location>
</feature>
<dbReference type="InterPro" id="IPR050297">
    <property type="entry name" value="LipidA_mod_glycosyltrf_83"/>
</dbReference>
<dbReference type="Pfam" id="PF18583">
    <property type="entry name" value="Arnt_C"/>
    <property type="match status" value="1"/>
</dbReference>
<proteinExistence type="predicted"/>
<dbReference type="Pfam" id="PF13231">
    <property type="entry name" value="PMT_2"/>
    <property type="match status" value="1"/>
</dbReference>
<feature type="transmembrane region" description="Helical" evidence="8">
    <location>
        <begin position="401"/>
        <end position="425"/>
    </location>
</feature>
<evidence type="ECO:0000256" key="1">
    <source>
        <dbReference type="ARBA" id="ARBA00004651"/>
    </source>
</evidence>
<feature type="transmembrane region" description="Helical" evidence="8">
    <location>
        <begin position="231"/>
        <end position="251"/>
    </location>
</feature>
<comment type="caution">
    <text evidence="11">The sequence shown here is derived from an EMBL/GenBank/DDBJ whole genome shotgun (WGS) entry which is preliminary data.</text>
</comment>
<evidence type="ECO:0000259" key="9">
    <source>
        <dbReference type="Pfam" id="PF13231"/>
    </source>
</evidence>
<keyword evidence="2" id="KW-1003">Cell membrane</keyword>
<keyword evidence="3" id="KW-0328">Glycosyltransferase</keyword>
<organism evidence="11 12">
    <name type="scientific">Limnobacter litoralis</name>
    <dbReference type="NCBI Taxonomy" id="481366"/>
    <lineage>
        <taxon>Bacteria</taxon>
        <taxon>Pseudomonadati</taxon>
        <taxon>Pseudomonadota</taxon>
        <taxon>Betaproteobacteria</taxon>
        <taxon>Burkholderiales</taxon>
        <taxon>Burkholderiaceae</taxon>
        <taxon>Limnobacter</taxon>
    </lineage>
</organism>
<gene>
    <name evidence="11" type="ORF">GCM10007875_26020</name>
</gene>
<evidence type="ECO:0000256" key="2">
    <source>
        <dbReference type="ARBA" id="ARBA00022475"/>
    </source>
</evidence>
<evidence type="ECO:0000259" key="10">
    <source>
        <dbReference type="Pfam" id="PF18583"/>
    </source>
</evidence>
<keyword evidence="7 8" id="KW-0472">Membrane</keyword>
<keyword evidence="12" id="KW-1185">Reference proteome</keyword>
<feature type="transmembrane region" description="Helical" evidence="8">
    <location>
        <begin position="280"/>
        <end position="301"/>
    </location>
</feature>
<name>A0ABQ5YUB4_9BURK</name>
<evidence type="ECO:0000256" key="5">
    <source>
        <dbReference type="ARBA" id="ARBA00022692"/>
    </source>
</evidence>
<feature type="transmembrane region" description="Helical" evidence="8">
    <location>
        <begin position="29"/>
        <end position="51"/>
    </location>
</feature>
<accession>A0ABQ5YUB4</accession>
<dbReference type="Proteomes" id="UP001156664">
    <property type="component" value="Unassembled WGS sequence"/>
</dbReference>
<keyword evidence="4 11" id="KW-0808">Transferase</keyword>
<feature type="domain" description="Aminoarabinose transferase C-terminal" evidence="10">
    <location>
        <begin position="464"/>
        <end position="563"/>
    </location>
</feature>
<keyword evidence="5 8" id="KW-0812">Transmembrane</keyword>
<feature type="transmembrane region" description="Helical" evidence="8">
    <location>
        <begin position="337"/>
        <end position="356"/>
    </location>
</feature>
<reference evidence="12" key="1">
    <citation type="journal article" date="2019" name="Int. J. Syst. Evol. Microbiol.">
        <title>The Global Catalogue of Microorganisms (GCM) 10K type strain sequencing project: providing services to taxonomists for standard genome sequencing and annotation.</title>
        <authorList>
            <consortium name="The Broad Institute Genomics Platform"/>
            <consortium name="The Broad Institute Genome Sequencing Center for Infectious Disease"/>
            <person name="Wu L."/>
            <person name="Ma J."/>
        </authorList>
    </citation>
    <scope>NUCLEOTIDE SEQUENCE [LARGE SCALE GENOMIC DNA]</scope>
    <source>
        <strain evidence="12">NBRC 105857</strain>
    </source>
</reference>
<dbReference type="InterPro" id="IPR038731">
    <property type="entry name" value="RgtA/B/C-like"/>
</dbReference>
<evidence type="ECO:0000256" key="3">
    <source>
        <dbReference type="ARBA" id="ARBA00022676"/>
    </source>
</evidence>
<feature type="transmembrane region" description="Helical" evidence="8">
    <location>
        <begin position="313"/>
        <end position="331"/>
    </location>
</feature>
<dbReference type="InterPro" id="IPR040845">
    <property type="entry name" value="Arnt_C"/>
</dbReference>
<feature type="transmembrane region" description="Helical" evidence="8">
    <location>
        <begin position="189"/>
        <end position="219"/>
    </location>
</feature>
<dbReference type="EMBL" id="BSOJ01000032">
    <property type="protein sequence ID" value="GLR27511.1"/>
    <property type="molecule type" value="Genomic_DNA"/>
</dbReference>
<feature type="transmembrane region" description="Helical" evidence="8">
    <location>
        <begin position="432"/>
        <end position="450"/>
    </location>
</feature>
<dbReference type="PANTHER" id="PTHR33908">
    <property type="entry name" value="MANNOSYLTRANSFERASE YKCB-RELATED"/>
    <property type="match status" value="1"/>
</dbReference>
<evidence type="ECO:0000256" key="7">
    <source>
        <dbReference type="ARBA" id="ARBA00023136"/>
    </source>
</evidence>
<dbReference type="GO" id="GO:0016740">
    <property type="term" value="F:transferase activity"/>
    <property type="evidence" value="ECO:0007669"/>
    <property type="project" value="UniProtKB-KW"/>
</dbReference>
<evidence type="ECO:0000313" key="11">
    <source>
        <dbReference type="EMBL" id="GLR27511.1"/>
    </source>
</evidence>
<feature type="transmembrane region" description="Helical" evidence="8">
    <location>
        <begin position="368"/>
        <end position="389"/>
    </location>
</feature>
<feature type="domain" description="Glycosyltransferase RgtA/B/C/D-like" evidence="9">
    <location>
        <begin position="84"/>
        <end position="244"/>
    </location>
</feature>
<evidence type="ECO:0000256" key="8">
    <source>
        <dbReference type="SAM" id="Phobius"/>
    </source>
</evidence>
<protein>
    <submittedName>
        <fullName evidence="11">4-amino-4-deoxy-L-arabinose transferase</fullName>
    </submittedName>
</protein>